<evidence type="ECO:0000256" key="9">
    <source>
        <dbReference type="ARBA" id="ARBA00023015"/>
    </source>
</evidence>
<feature type="region of interest" description="Disordered" evidence="14">
    <location>
        <begin position="416"/>
        <end position="444"/>
    </location>
</feature>
<protein>
    <submittedName>
        <fullName evidence="16">Zinc finger protein 280D</fullName>
    </submittedName>
</protein>
<evidence type="ECO:0000256" key="13">
    <source>
        <dbReference type="PROSITE-ProRule" id="PRU00042"/>
    </source>
</evidence>
<dbReference type="GO" id="GO:0000981">
    <property type="term" value="F:DNA-binding transcription factor activity, RNA polymerase II-specific"/>
    <property type="evidence" value="ECO:0007669"/>
    <property type="project" value="TreeGrafter"/>
</dbReference>
<reference evidence="16" key="1">
    <citation type="submission" date="2025-08" db="UniProtKB">
        <authorList>
            <consortium name="Ensembl"/>
        </authorList>
    </citation>
    <scope>IDENTIFICATION</scope>
</reference>
<keyword evidence="9" id="KW-0805">Transcription regulation</keyword>
<feature type="region of interest" description="Disordered" evidence="14">
    <location>
        <begin position="377"/>
        <end position="403"/>
    </location>
</feature>
<evidence type="ECO:0000256" key="14">
    <source>
        <dbReference type="SAM" id="MobiDB-lite"/>
    </source>
</evidence>
<proteinExistence type="predicted"/>
<evidence type="ECO:0000313" key="16">
    <source>
        <dbReference type="Ensembl" id="ENSPTXP00000003795.1"/>
    </source>
</evidence>
<evidence type="ECO:0000256" key="8">
    <source>
        <dbReference type="ARBA" id="ARBA00022843"/>
    </source>
</evidence>
<dbReference type="AlphaFoldDB" id="A0A670Y598"/>
<dbReference type="PANTHER" id="PTHR24388">
    <property type="entry name" value="ZINC FINGER PROTEIN"/>
    <property type="match status" value="1"/>
</dbReference>
<evidence type="ECO:0000256" key="11">
    <source>
        <dbReference type="ARBA" id="ARBA00023163"/>
    </source>
</evidence>
<dbReference type="Pfam" id="PF25414">
    <property type="entry name" value="zf-C2H2_Z280C_D"/>
    <property type="match status" value="1"/>
</dbReference>
<feature type="compositionally biased region" description="Polar residues" evidence="14">
    <location>
        <begin position="386"/>
        <end position="396"/>
    </location>
</feature>
<feature type="domain" description="C2H2-type" evidence="15">
    <location>
        <begin position="194"/>
        <end position="222"/>
    </location>
</feature>
<dbReference type="InterPro" id="IPR036236">
    <property type="entry name" value="Znf_C2H2_sf"/>
</dbReference>
<dbReference type="FunFam" id="3.30.160.60:FF:000298">
    <property type="entry name" value="zinc finger protein 280D isoform X1"/>
    <property type="match status" value="1"/>
</dbReference>
<keyword evidence="5" id="KW-0677">Repeat</keyword>
<feature type="compositionally biased region" description="Low complexity" evidence="14">
    <location>
        <begin position="419"/>
        <end position="434"/>
    </location>
</feature>
<evidence type="ECO:0000256" key="4">
    <source>
        <dbReference type="ARBA" id="ARBA00022723"/>
    </source>
</evidence>
<dbReference type="GeneTree" id="ENSGT00940000158889"/>
<keyword evidence="6 13" id="KW-0863">Zinc-finger</keyword>
<comment type="function">
    <text evidence="1">May function as a transcription factor.</text>
</comment>
<organism evidence="16 17">
    <name type="scientific">Pseudonaja textilis</name>
    <name type="common">Eastern brown snake</name>
    <dbReference type="NCBI Taxonomy" id="8673"/>
    <lineage>
        <taxon>Eukaryota</taxon>
        <taxon>Metazoa</taxon>
        <taxon>Chordata</taxon>
        <taxon>Craniata</taxon>
        <taxon>Vertebrata</taxon>
        <taxon>Euteleostomi</taxon>
        <taxon>Lepidosauria</taxon>
        <taxon>Squamata</taxon>
        <taxon>Bifurcata</taxon>
        <taxon>Unidentata</taxon>
        <taxon>Episquamata</taxon>
        <taxon>Toxicofera</taxon>
        <taxon>Serpentes</taxon>
        <taxon>Colubroidea</taxon>
        <taxon>Elapidae</taxon>
        <taxon>Hydrophiinae</taxon>
        <taxon>Pseudonaja</taxon>
    </lineage>
</organism>
<dbReference type="PROSITE" id="PS50157">
    <property type="entry name" value="ZINC_FINGER_C2H2_2"/>
    <property type="match status" value="3"/>
</dbReference>
<keyword evidence="4" id="KW-0479">Metal-binding</keyword>
<dbReference type="OMA" id="GDLMSKH"/>
<evidence type="ECO:0000256" key="7">
    <source>
        <dbReference type="ARBA" id="ARBA00022833"/>
    </source>
</evidence>
<evidence type="ECO:0000259" key="15">
    <source>
        <dbReference type="PROSITE" id="PS50157"/>
    </source>
</evidence>
<dbReference type="Gene3D" id="3.30.160.60">
    <property type="entry name" value="Classic Zinc Finger"/>
    <property type="match status" value="2"/>
</dbReference>
<dbReference type="Ensembl" id="ENSPTXT00000003906.1">
    <property type="protein sequence ID" value="ENSPTXP00000003795.1"/>
    <property type="gene ID" value="ENSPTXG00000002832.1"/>
</dbReference>
<evidence type="ECO:0000313" key="17">
    <source>
        <dbReference type="Proteomes" id="UP000472273"/>
    </source>
</evidence>
<keyword evidence="8" id="KW-0832">Ubl conjugation</keyword>
<evidence type="ECO:0000256" key="3">
    <source>
        <dbReference type="ARBA" id="ARBA00022499"/>
    </source>
</evidence>
<evidence type="ECO:0000256" key="6">
    <source>
        <dbReference type="ARBA" id="ARBA00022771"/>
    </source>
</evidence>
<dbReference type="Pfam" id="PF25429">
    <property type="entry name" value="zf-POGZ"/>
    <property type="match status" value="1"/>
</dbReference>
<evidence type="ECO:0000256" key="12">
    <source>
        <dbReference type="ARBA" id="ARBA00023242"/>
    </source>
</evidence>
<keyword evidence="12" id="KW-0539">Nucleus</keyword>
<feature type="region of interest" description="Disordered" evidence="14">
    <location>
        <begin position="676"/>
        <end position="780"/>
    </location>
</feature>
<feature type="compositionally biased region" description="Polar residues" evidence="14">
    <location>
        <begin position="36"/>
        <end position="46"/>
    </location>
</feature>
<dbReference type="GO" id="GO:0000978">
    <property type="term" value="F:RNA polymerase II cis-regulatory region sequence-specific DNA binding"/>
    <property type="evidence" value="ECO:0007669"/>
    <property type="project" value="TreeGrafter"/>
</dbReference>
<dbReference type="InterPro" id="IPR050527">
    <property type="entry name" value="Snail/Krueppel_Znf"/>
</dbReference>
<comment type="subcellular location">
    <subcellularLocation>
        <location evidence="2">Nucleus</location>
    </subcellularLocation>
</comment>
<keyword evidence="3" id="KW-1017">Isopeptide bond</keyword>
<feature type="domain" description="C2H2-type" evidence="15">
    <location>
        <begin position="254"/>
        <end position="282"/>
    </location>
</feature>
<dbReference type="SUPFAM" id="SSF57667">
    <property type="entry name" value="beta-beta-alpha zinc fingers"/>
    <property type="match status" value="1"/>
</dbReference>
<dbReference type="InterPro" id="IPR057618">
    <property type="entry name" value="Znf_POGZ/Z280C-D-like"/>
</dbReference>
<dbReference type="InterPro" id="IPR013087">
    <property type="entry name" value="Znf_C2H2_type"/>
</dbReference>
<dbReference type="PROSITE" id="PS00028">
    <property type="entry name" value="ZINC_FINGER_C2H2_1"/>
    <property type="match status" value="3"/>
</dbReference>
<feature type="region of interest" description="Disordered" evidence="14">
    <location>
        <begin position="570"/>
        <end position="599"/>
    </location>
</feature>
<dbReference type="GO" id="GO:0005634">
    <property type="term" value="C:nucleus"/>
    <property type="evidence" value="ECO:0007669"/>
    <property type="project" value="UniProtKB-SubCell"/>
</dbReference>
<evidence type="ECO:0000256" key="5">
    <source>
        <dbReference type="ARBA" id="ARBA00022737"/>
    </source>
</evidence>
<keyword evidence="7" id="KW-0862">Zinc</keyword>
<gene>
    <name evidence="16" type="primary">ZNF280D</name>
</gene>
<name>A0A670Y598_PSETE</name>
<dbReference type="SMART" id="SM00355">
    <property type="entry name" value="ZnF_C2H2"/>
    <property type="match status" value="8"/>
</dbReference>
<dbReference type="GO" id="GO:0008270">
    <property type="term" value="F:zinc ion binding"/>
    <property type="evidence" value="ECO:0007669"/>
    <property type="project" value="UniProtKB-KW"/>
</dbReference>
<evidence type="ECO:0000256" key="10">
    <source>
        <dbReference type="ARBA" id="ARBA00023125"/>
    </source>
</evidence>
<dbReference type="InterPro" id="IPR059074">
    <property type="entry name" value="zf-C2H2_Z280C_D"/>
</dbReference>
<keyword evidence="10" id="KW-0238">DNA-binding</keyword>
<dbReference type="PANTHER" id="PTHR24388:SF34">
    <property type="entry name" value="ZINC FINGER PROTEIN 280D"/>
    <property type="match status" value="1"/>
</dbReference>
<dbReference type="Proteomes" id="UP000472273">
    <property type="component" value="Unplaced"/>
</dbReference>
<keyword evidence="17" id="KW-1185">Reference proteome</keyword>
<feature type="compositionally biased region" description="Polar residues" evidence="14">
    <location>
        <begin position="18"/>
        <end position="28"/>
    </location>
</feature>
<feature type="compositionally biased region" description="Basic and acidic residues" evidence="14">
    <location>
        <begin position="695"/>
        <end position="709"/>
    </location>
</feature>
<accession>A0A670Y598</accession>
<feature type="region of interest" description="Disordered" evidence="14">
    <location>
        <begin position="16"/>
        <end position="47"/>
    </location>
</feature>
<keyword evidence="11" id="KW-0804">Transcription</keyword>
<sequence length="780" mass="85242">MKSYLNLNFKTFLGLSKRPSTSEASSITPKKAKASETGSESESPLLSSVKRPDDLVLLEKDVASSNIKNGAPFPQACPKCNIHFNLLEPLKNHIKYCCPDMVHTFSGITKADCSGISPKIAEAETGKLIMLVNDFYYGKHEGNLQQVRQEQKTHTTFKCSSCMKVLKSNIRFMNHMKHHLELEKQNSESWESHTTCQHCYRQFPTPFQLQCHIESTHTPHESSTICKICELSFETEQVLLQHMKDNHKPGEMPYVCQVCNYRSSAFSDVEKHFRSVHENTKNLLCPFCLKVIKIGAPYMHHFMRHQKKGIHRCTKCRLQFLTCKEKLDHKSQHHRTFKKPVQLEGLPPGTKVTIRASSGSLQPASVMASPVSTNTSTLLLSPGTKAANSKAQNKPTASCKGKAKLKPLSVQKKQVLGMSSSGGSKSHSSSSSSSSGGGSGGGKKTNKVANTALNNLRCLNIQKCIECCSDIRTFASHFPAYVRCSLCRYATSCSKAYVNHMMSFHSTRQTKRFWIYKTHSDELRGTTVVCLNCDFLTEDSGLDKMATHLNESQTHTCQVIVEQGSVPVASCEGQPSPLEEDNPVSGLEPEACPGGSGSASLGKPADGYLSNAQEEGPALLLAAAPSELYSSKDSSIKGSAHPENPRFVAAESKAEWTGSDVQAKVASLEEAQLADVNTDSTLLASNEEEVSFEQFLRRRGEPDSAHSDASEQGSIHLEPLTPSEVLEHEATEILQQKGGVPASAKKTGLPSEPADLSSGSSSPNQEDLPSNQDEASDETS</sequence>
<feature type="compositionally biased region" description="Polar residues" evidence="14">
    <location>
        <begin position="757"/>
        <end position="773"/>
    </location>
</feature>
<feature type="domain" description="C2H2-type" evidence="15">
    <location>
        <begin position="157"/>
        <end position="184"/>
    </location>
</feature>
<reference evidence="16" key="2">
    <citation type="submission" date="2025-09" db="UniProtKB">
        <authorList>
            <consortium name="Ensembl"/>
        </authorList>
    </citation>
    <scope>IDENTIFICATION</scope>
</reference>
<evidence type="ECO:0000256" key="2">
    <source>
        <dbReference type="ARBA" id="ARBA00004123"/>
    </source>
</evidence>
<evidence type="ECO:0000256" key="1">
    <source>
        <dbReference type="ARBA" id="ARBA00003729"/>
    </source>
</evidence>